<dbReference type="EMBL" id="ACOU01000002">
    <property type="protein sequence ID" value="EKX73667.1"/>
    <property type="molecule type" value="Genomic_DNA"/>
</dbReference>
<dbReference type="VEuPathDB" id="PiroplasmaDB:BEWA_037030"/>
<evidence type="ECO:0000256" key="1">
    <source>
        <dbReference type="SAM" id="MobiDB-lite"/>
    </source>
</evidence>
<gene>
    <name evidence="2" type="ORF">BEWA_037030</name>
</gene>
<dbReference type="AlphaFoldDB" id="L1LE03"/>
<dbReference type="STRING" id="1537102.L1LE03"/>
<feature type="compositionally biased region" description="Polar residues" evidence="1">
    <location>
        <begin position="554"/>
        <end position="571"/>
    </location>
</feature>
<sequence length="571" mass="62116">MEYYKLTTKLSIGFRLPETVVSTRVKDGNTQTYYLRYEDEELGGHNPKVWRKKPYDERGRSLQDLLDDRNLGRNNVFPIDLDQPEKNLEIDSDIAKNVYVELVQSGKEIAGSEYTVTEYKLNGDGTTRFSRVMLDKDRVKGMVIPNDAIANVRLYSSPINNSKVPIMLEFVGNTGGDSKWFHNQNKGTGTQWGEDAGSSEFYLKGSKDNSISTLTEKFTKKLDGLVCEYHNGVTIDLSHSISTSGGSYCCDQHKGKGGMVTVEAIEIKNESSSSHTTVYKHSVKAGQSVAGIKFYQDDNTSNRRKVSARSFKFPMEGPVDIYTFYSSNNPALIYIHGTGDKSVKGWFGRDGFGDNRPWKKTSHSLRRIKKTDIDQNELTCTKWTALRDILKERDVTNLSICNRPTDLQRSEESPSGGIGQEQADDEDEQSDPEESPQGLGVDSPPGPKGPNRNEGDAGGAALRGTDGAQVGTSPEPTTPGPGSPASIPTSQPAAPPSAAKAAKVTTGESVPTVPDGEAASSSAPETTPSDGGGANAQPLGLERTTIHPARGTNLDFTLSSSQPTNTQIILW</sequence>
<feature type="region of interest" description="Disordered" evidence="1">
    <location>
        <begin position="404"/>
        <end position="571"/>
    </location>
</feature>
<proteinExistence type="predicted"/>
<accession>L1LE03</accession>
<feature type="compositionally biased region" description="Low complexity" evidence="1">
    <location>
        <begin position="517"/>
        <end position="529"/>
    </location>
</feature>
<comment type="caution">
    <text evidence="2">The sequence shown here is derived from an EMBL/GenBank/DDBJ whole genome shotgun (WGS) entry which is preliminary data.</text>
</comment>
<protein>
    <submittedName>
        <fullName evidence="2">Uncharacterized protein</fullName>
    </submittedName>
</protein>
<evidence type="ECO:0000313" key="3">
    <source>
        <dbReference type="Proteomes" id="UP000031512"/>
    </source>
</evidence>
<feature type="compositionally biased region" description="Low complexity" evidence="1">
    <location>
        <begin position="483"/>
        <end position="502"/>
    </location>
</feature>
<reference evidence="2 3" key="1">
    <citation type="journal article" date="2012" name="BMC Genomics">
        <title>Comparative genomic analysis and phylogenetic position of Theileria equi.</title>
        <authorList>
            <person name="Kappmeyer L.S."/>
            <person name="Thiagarajan M."/>
            <person name="Herndon D.R."/>
            <person name="Ramsay J.D."/>
            <person name="Caler E."/>
            <person name="Djikeng A."/>
            <person name="Gillespie J.J."/>
            <person name="Lau A.O."/>
            <person name="Roalson E.H."/>
            <person name="Silva J.C."/>
            <person name="Silva M.G."/>
            <person name="Suarez C.E."/>
            <person name="Ueti M.W."/>
            <person name="Nene V.M."/>
            <person name="Mealey R.H."/>
            <person name="Knowles D.P."/>
            <person name="Brayton K.A."/>
        </authorList>
    </citation>
    <scope>NUCLEOTIDE SEQUENCE [LARGE SCALE GENOMIC DNA]</scope>
    <source>
        <strain evidence="2 3">WA</strain>
    </source>
</reference>
<name>L1LE03_THEEQ</name>
<dbReference type="RefSeq" id="XP_004833119.1">
    <property type="nucleotide sequence ID" value="XM_004833062.1"/>
</dbReference>
<feature type="compositionally biased region" description="Acidic residues" evidence="1">
    <location>
        <begin position="422"/>
        <end position="434"/>
    </location>
</feature>
<dbReference type="KEGG" id="beq:BEWA_037030"/>
<dbReference type="GeneID" id="15806590"/>
<keyword evidence="3" id="KW-1185">Reference proteome</keyword>
<evidence type="ECO:0000313" key="2">
    <source>
        <dbReference type="EMBL" id="EKX73667.1"/>
    </source>
</evidence>
<organism evidence="2 3">
    <name type="scientific">Theileria equi strain WA</name>
    <dbReference type="NCBI Taxonomy" id="1537102"/>
    <lineage>
        <taxon>Eukaryota</taxon>
        <taxon>Sar</taxon>
        <taxon>Alveolata</taxon>
        <taxon>Apicomplexa</taxon>
        <taxon>Aconoidasida</taxon>
        <taxon>Piroplasmida</taxon>
        <taxon>Theileriidae</taxon>
        <taxon>Theileria</taxon>
    </lineage>
</organism>
<dbReference type="Proteomes" id="UP000031512">
    <property type="component" value="Unassembled WGS sequence"/>
</dbReference>